<dbReference type="PANTHER" id="PTHR13438:SF2">
    <property type="entry name" value="AMINOACYL TRNA SYNTHASE COMPLEX-INTERACTING MULTIFUNCTIONAL PROTEIN 2"/>
    <property type="match status" value="1"/>
</dbReference>
<dbReference type="Gene3D" id="1.20.1050.130">
    <property type="match status" value="1"/>
</dbReference>
<keyword evidence="3" id="KW-0963">Cytoplasm</keyword>
<dbReference type="InterPro" id="IPR036282">
    <property type="entry name" value="Glutathione-S-Trfase_C_sf"/>
</dbReference>
<accession>A0A9N9MFG1</accession>
<proteinExistence type="predicted"/>
<dbReference type="PANTHER" id="PTHR13438">
    <property type="entry name" value="AMINOACYL TRNA SYNTHASE COMPLEX-INTERACTING MULTIFUNCTIONAL PROTEIN"/>
    <property type="match status" value="1"/>
</dbReference>
<feature type="coiled-coil region" evidence="6">
    <location>
        <begin position="68"/>
        <end position="102"/>
    </location>
</feature>
<dbReference type="InterPro" id="IPR042360">
    <property type="entry name" value="AIMP2"/>
</dbReference>
<evidence type="ECO:0000259" key="8">
    <source>
        <dbReference type="Pfam" id="PF18569"/>
    </source>
</evidence>
<evidence type="ECO:0000256" key="3">
    <source>
        <dbReference type="ARBA" id="ARBA00022490"/>
    </source>
</evidence>
<protein>
    <recommendedName>
        <fullName evidence="11">Protein JTV-1</fullName>
    </recommendedName>
</protein>
<evidence type="ECO:0000256" key="2">
    <source>
        <dbReference type="ARBA" id="ARBA00004514"/>
    </source>
</evidence>
<dbReference type="GO" id="GO:0017101">
    <property type="term" value="C:aminoacyl-tRNA synthetase multienzyme complex"/>
    <property type="evidence" value="ECO:0007669"/>
    <property type="project" value="InterPro"/>
</dbReference>
<dbReference type="GO" id="GO:0005634">
    <property type="term" value="C:nucleus"/>
    <property type="evidence" value="ECO:0007669"/>
    <property type="project" value="UniProtKB-SubCell"/>
</dbReference>
<evidence type="ECO:0008006" key="11">
    <source>
        <dbReference type="Google" id="ProtNLM"/>
    </source>
</evidence>
<dbReference type="Proteomes" id="UP001152799">
    <property type="component" value="Chromosome 1"/>
</dbReference>
<evidence type="ECO:0000313" key="10">
    <source>
        <dbReference type="Proteomes" id="UP001152799"/>
    </source>
</evidence>
<evidence type="ECO:0000313" key="9">
    <source>
        <dbReference type="EMBL" id="CAG9760861.1"/>
    </source>
</evidence>
<keyword evidence="10" id="KW-1185">Reference proteome</keyword>
<comment type="subcellular location">
    <subcellularLocation>
        <location evidence="2">Cytoplasm</location>
        <location evidence="2">Cytosol</location>
    </subcellularLocation>
    <subcellularLocation>
        <location evidence="1">Nucleus</location>
    </subcellularLocation>
</comment>
<evidence type="ECO:0000259" key="7">
    <source>
        <dbReference type="Pfam" id="PF16780"/>
    </source>
</evidence>
<dbReference type="Pfam" id="PF16780">
    <property type="entry name" value="AIMP2_LysRS_bd"/>
    <property type="match status" value="1"/>
</dbReference>
<dbReference type="AlphaFoldDB" id="A0A9N9MFG1"/>
<evidence type="ECO:0000256" key="6">
    <source>
        <dbReference type="SAM" id="Coils"/>
    </source>
</evidence>
<organism evidence="9 10">
    <name type="scientific">Ceutorhynchus assimilis</name>
    <name type="common">cabbage seed weevil</name>
    <dbReference type="NCBI Taxonomy" id="467358"/>
    <lineage>
        <taxon>Eukaryota</taxon>
        <taxon>Metazoa</taxon>
        <taxon>Ecdysozoa</taxon>
        <taxon>Arthropoda</taxon>
        <taxon>Hexapoda</taxon>
        <taxon>Insecta</taxon>
        <taxon>Pterygota</taxon>
        <taxon>Neoptera</taxon>
        <taxon>Endopterygota</taxon>
        <taxon>Coleoptera</taxon>
        <taxon>Polyphaga</taxon>
        <taxon>Cucujiformia</taxon>
        <taxon>Curculionidae</taxon>
        <taxon>Ceutorhynchinae</taxon>
        <taxon>Ceutorhynchus</taxon>
    </lineage>
</organism>
<dbReference type="SUPFAM" id="SSF47616">
    <property type="entry name" value="GST C-terminal domain-like"/>
    <property type="match status" value="1"/>
</dbReference>
<evidence type="ECO:0000256" key="1">
    <source>
        <dbReference type="ARBA" id="ARBA00004123"/>
    </source>
</evidence>
<dbReference type="InterPro" id="IPR041503">
    <property type="entry name" value="AIMP2_thioredoxin"/>
</dbReference>
<evidence type="ECO:0000256" key="4">
    <source>
        <dbReference type="ARBA" id="ARBA00022917"/>
    </source>
</evidence>
<dbReference type="GO" id="GO:0005829">
    <property type="term" value="C:cytosol"/>
    <property type="evidence" value="ECO:0007669"/>
    <property type="project" value="UniProtKB-SubCell"/>
</dbReference>
<dbReference type="EMBL" id="OU892277">
    <property type="protein sequence ID" value="CAG9760861.1"/>
    <property type="molecule type" value="Genomic_DNA"/>
</dbReference>
<keyword evidence="4" id="KW-0648">Protein biosynthesis</keyword>
<feature type="domain" description="AIMP2 lysyl-tRNA synthetase binding" evidence="7">
    <location>
        <begin position="7"/>
        <end position="43"/>
    </location>
</feature>
<sequence length="319" mass="35579">MKSPVKMYNLKPIVEQGFTVELPKCMYKLSNIHEKRSTEEHVSSPARNLDIFDQVKQFLKNCQDIPGMAELEAKQHNILEQLAELKKQISSLRQNLSIQSDENSKNTIPVMQCIKPISNANLLPDTLVVNSNPSNPPYSLELLQRLLQKQIGLTVTSYLHSSVSSLPEESSKLKDSLVNFKPLTGVPVINISLIWKNINSNAEFLITHTPISGEVNLLRFLSRSANTNLNYDAEANSFEIDSLLDQSYLLVRSKTKVERAGILQTFNQSLGKAEWLLGKKQAGIADVAVYSAIKQAAVANQLSANLAKWYQRCCVLVAA</sequence>
<keyword evidence="6" id="KW-0175">Coiled coil</keyword>
<dbReference type="Pfam" id="PF18569">
    <property type="entry name" value="Thioredoxin_16"/>
    <property type="match status" value="1"/>
</dbReference>
<evidence type="ECO:0000256" key="5">
    <source>
        <dbReference type="ARBA" id="ARBA00023242"/>
    </source>
</evidence>
<dbReference type="OrthoDB" id="424586at2759"/>
<gene>
    <name evidence="9" type="ORF">CEUTPL_LOCUS1580</name>
</gene>
<reference evidence="9" key="1">
    <citation type="submission" date="2022-01" db="EMBL/GenBank/DDBJ databases">
        <authorList>
            <person name="King R."/>
        </authorList>
    </citation>
    <scope>NUCLEOTIDE SEQUENCE</scope>
</reference>
<name>A0A9N9MFG1_9CUCU</name>
<dbReference type="InterPro" id="IPR031889">
    <property type="entry name" value="AIMP2_LysRS-bd"/>
</dbReference>
<dbReference type="GO" id="GO:0006412">
    <property type="term" value="P:translation"/>
    <property type="evidence" value="ECO:0007669"/>
    <property type="project" value="UniProtKB-KW"/>
</dbReference>
<keyword evidence="5" id="KW-0539">Nucleus</keyword>
<feature type="domain" description="AIMP2 thioredoxin-like" evidence="8">
    <location>
        <begin position="127"/>
        <end position="208"/>
    </location>
</feature>